<dbReference type="EnsemblPlants" id="AVESA.00010b.r2.2DG0350790.1">
    <property type="protein sequence ID" value="AVESA.00010b.r2.2DG0350790.1.CDS"/>
    <property type="gene ID" value="AVESA.00010b.r2.2DG0350790"/>
</dbReference>
<keyword evidence="2" id="KW-1185">Reference proteome</keyword>
<reference evidence="1" key="1">
    <citation type="submission" date="2021-05" db="EMBL/GenBank/DDBJ databases">
        <authorList>
            <person name="Scholz U."/>
            <person name="Mascher M."/>
            <person name="Fiebig A."/>
        </authorList>
    </citation>
    <scope>NUCLEOTIDE SEQUENCE [LARGE SCALE GENOMIC DNA]</scope>
</reference>
<accession>A0ACD5V101</accession>
<name>A0ACD5V101_AVESA</name>
<proteinExistence type="predicted"/>
<protein>
    <submittedName>
        <fullName evidence="1">Uncharacterized protein</fullName>
    </submittedName>
</protein>
<reference evidence="1" key="2">
    <citation type="submission" date="2025-09" db="UniProtKB">
        <authorList>
            <consortium name="EnsemblPlants"/>
        </authorList>
    </citation>
    <scope>IDENTIFICATION</scope>
</reference>
<organism evidence="1 2">
    <name type="scientific">Avena sativa</name>
    <name type="common">Oat</name>
    <dbReference type="NCBI Taxonomy" id="4498"/>
    <lineage>
        <taxon>Eukaryota</taxon>
        <taxon>Viridiplantae</taxon>
        <taxon>Streptophyta</taxon>
        <taxon>Embryophyta</taxon>
        <taxon>Tracheophyta</taxon>
        <taxon>Spermatophyta</taxon>
        <taxon>Magnoliopsida</taxon>
        <taxon>Liliopsida</taxon>
        <taxon>Poales</taxon>
        <taxon>Poaceae</taxon>
        <taxon>BOP clade</taxon>
        <taxon>Pooideae</taxon>
        <taxon>Poodae</taxon>
        <taxon>Poeae</taxon>
        <taxon>Poeae Chloroplast Group 1 (Aveneae type)</taxon>
        <taxon>Aveninae</taxon>
        <taxon>Avena</taxon>
    </lineage>
</organism>
<dbReference type="Proteomes" id="UP001732700">
    <property type="component" value="Chromosome 2D"/>
</dbReference>
<evidence type="ECO:0000313" key="2">
    <source>
        <dbReference type="Proteomes" id="UP001732700"/>
    </source>
</evidence>
<sequence>MAATQDKLFALAGPAPPSPSLFLDCPSTNNGDSQQPQDDLALAYISHMLMEEDITADKFFYGYPDHPMVLQAEQPFAEILSAPGTTSSESDAQDSSTLLPAGLMVPGFLSGEVHNPAFVLNVTVSADEPSTSMGMLSSMAFLKGMEEATRFLPTHNGLMDGRGRKDRRFEDLDCETTLRLEGRRSKQTVPVHTEEETTVEMSDDLLILKGYDIMYPGEMRKESGDKKAAQQSISRKAPRVRRGARQTMVTDLETLLMRCAEAVAVSDRRTAGDLLELIRRHSLPTGDATQRLAHYFAQGLEARLAGTGWQLYHSITLTQQAKRASIVELLKGYHLYMSTCCFIKVSVHFSNKCIYNAVAGRKKLHVVHYGVNYELGYCASQLGVPFTFRAIVAKLEAVRAEDLDIDPDELLVVNNLFHFRTVMDESLGFDTVNPRDLVLNTVREMKPSLFVHAAVNGSYSSALFKTRFRHALRNFTAQFDMMETTMPRERDNGKRLLLERQVFARCAMNIIACEGADRVERPQNFKEWQAHNGRAGLTQLPLDPHTVQMLKDQVKEQYHRHFMINEDGRWLLLGWKGTMLYALSTWGAQADDASACQPA</sequence>
<evidence type="ECO:0000313" key="1">
    <source>
        <dbReference type="EnsemblPlants" id="AVESA.00010b.r2.2DG0350790.1.CDS"/>
    </source>
</evidence>